<dbReference type="GO" id="GO:0009423">
    <property type="term" value="P:chorismate biosynthetic process"/>
    <property type="evidence" value="ECO:0007669"/>
    <property type="project" value="TreeGrafter"/>
</dbReference>
<dbReference type="PANTHER" id="PTHR21089:SF1">
    <property type="entry name" value="BIFUNCTIONAL 3-DEHYDROQUINATE DEHYDRATASE_SHIKIMATE DEHYDROGENASE, CHLOROPLASTIC"/>
    <property type="match status" value="1"/>
</dbReference>
<evidence type="ECO:0000259" key="6">
    <source>
        <dbReference type="Pfam" id="PF18317"/>
    </source>
</evidence>
<evidence type="ECO:0000256" key="2">
    <source>
        <dbReference type="ARBA" id="ARBA00009349"/>
    </source>
</evidence>
<evidence type="ECO:0000259" key="5">
    <source>
        <dbReference type="Pfam" id="PF08501"/>
    </source>
</evidence>
<dbReference type="Gene3D" id="3.40.50.300">
    <property type="entry name" value="P-loop containing nucleotide triphosphate hydrolases"/>
    <property type="match status" value="1"/>
</dbReference>
<organism evidence="7 8">
    <name type="scientific">Cladophialophora chaetospira</name>
    <dbReference type="NCBI Taxonomy" id="386627"/>
    <lineage>
        <taxon>Eukaryota</taxon>
        <taxon>Fungi</taxon>
        <taxon>Dikarya</taxon>
        <taxon>Ascomycota</taxon>
        <taxon>Pezizomycotina</taxon>
        <taxon>Eurotiomycetes</taxon>
        <taxon>Chaetothyriomycetidae</taxon>
        <taxon>Chaetothyriales</taxon>
        <taxon>Herpotrichiellaceae</taxon>
        <taxon>Cladophialophora</taxon>
    </lineage>
</organism>
<dbReference type="Gene3D" id="3.40.50.720">
    <property type="entry name" value="NAD(P)-binding Rossmann-like Domain"/>
    <property type="match status" value="1"/>
</dbReference>
<dbReference type="PANTHER" id="PTHR21089">
    <property type="entry name" value="SHIKIMATE DEHYDROGENASE"/>
    <property type="match status" value="1"/>
</dbReference>
<dbReference type="InterPro" id="IPR013785">
    <property type="entry name" value="Aldolase_TIM"/>
</dbReference>
<feature type="domain" description="Shikimate dehydrogenase substrate binding N-terminal" evidence="5">
    <location>
        <begin position="547"/>
        <end position="627"/>
    </location>
</feature>
<evidence type="ECO:0000313" key="8">
    <source>
        <dbReference type="Proteomes" id="UP001172673"/>
    </source>
</evidence>
<dbReference type="Pfam" id="PF01487">
    <property type="entry name" value="DHquinase_I"/>
    <property type="match status" value="1"/>
</dbReference>
<dbReference type="InterPro" id="IPR031322">
    <property type="entry name" value="Shikimate/glucono_kinase"/>
</dbReference>
<dbReference type="Gene3D" id="3.40.50.10860">
    <property type="entry name" value="Leucine Dehydrogenase, chain A, domain 1"/>
    <property type="match status" value="1"/>
</dbReference>
<evidence type="ECO:0000259" key="4">
    <source>
        <dbReference type="Pfam" id="PF01488"/>
    </source>
</evidence>
<dbReference type="InterPro" id="IPR041121">
    <property type="entry name" value="SDH_C"/>
</dbReference>
<dbReference type="GO" id="GO:0003855">
    <property type="term" value="F:3-dehydroquinate dehydratase activity"/>
    <property type="evidence" value="ECO:0007669"/>
    <property type="project" value="InterPro"/>
</dbReference>
<dbReference type="Pfam" id="PF01202">
    <property type="entry name" value="SKI"/>
    <property type="match status" value="1"/>
</dbReference>
<dbReference type="GO" id="GO:0004764">
    <property type="term" value="F:shikimate 3-dehydrogenase (NADP+) activity"/>
    <property type="evidence" value="ECO:0007669"/>
    <property type="project" value="InterPro"/>
</dbReference>
<dbReference type="InterPro" id="IPR036291">
    <property type="entry name" value="NAD(P)-bd_dom_sf"/>
</dbReference>
<evidence type="ECO:0008006" key="9">
    <source>
        <dbReference type="Google" id="ProtNLM"/>
    </source>
</evidence>
<proteinExistence type="inferred from homology"/>
<dbReference type="EMBL" id="JAPDRK010000025">
    <property type="protein sequence ID" value="KAJ9602729.1"/>
    <property type="molecule type" value="Genomic_DNA"/>
</dbReference>
<dbReference type="SUPFAM" id="SSF51569">
    <property type="entry name" value="Aldolase"/>
    <property type="match status" value="1"/>
</dbReference>
<evidence type="ECO:0000256" key="3">
    <source>
        <dbReference type="SAM" id="MobiDB-lite"/>
    </source>
</evidence>
<dbReference type="InterPro" id="IPR006151">
    <property type="entry name" value="Shikm_DH/Glu-tRNA_Rdtase"/>
</dbReference>
<comment type="similarity">
    <text evidence="1">In the 2nd section; belongs to the type-I 3-dehydroquinase family.</text>
</comment>
<dbReference type="CDD" id="cd01065">
    <property type="entry name" value="NAD_bind_Shikimate_DH"/>
    <property type="match status" value="1"/>
</dbReference>
<dbReference type="SUPFAM" id="SSF51735">
    <property type="entry name" value="NAD(P)-binding Rossmann-fold domains"/>
    <property type="match status" value="1"/>
</dbReference>
<reference evidence="7" key="1">
    <citation type="submission" date="2022-10" db="EMBL/GenBank/DDBJ databases">
        <title>Culturing micro-colonial fungi from biological soil crusts in the Mojave desert and describing Neophaeococcomyces mojavensis, and introducing the new genera and species Taxawa tesnikishii.</title>
        <authorList>
            <person name="Kurbessoian T."/>
            <person name="Stajich J.E."/>
        </authorList>
    </citation>
    <scope>NUCLEOTIDE SEQUENCE</scope>
    <source>
        <strain evidence="7">TK_41</strain>
    </source>
</reference>
<dbReference type="Pfam" id="PF01488">
    <property type="entry name" value="Shikimate_DH"/>
    <property type="match status" value="1"/>
</dbReference>
<keyword evidence="8" id="KW-1185">Reference proteome</keyword>
<dbReference type="InterPro" id="IPR013708">
    <property type="entry name" value="Shikimate_DH-bd_N"/>
</dbReference>
<dbReference type="GO" id="GO:0019632">
    <property type="term" value="P:shikimate metabolic process"/>
    <property type="evidence" value="ECO:0007669"/>
    <property type="project" value="TreeGrafter"/>
</dbReference>
<sequence length="881" mass="97420">MQTVTTQASSLNLARELLNVPQKRKAGSSDALESASTLNESIPIDKQRRVELLRHDGFRPSAPQAPPQRQRRSFEQDASIVFVGPRGNGKSSLAVIAATALGRSVIDVDQKFSQATGMTPPAYRKVHGIEDHRLRQVQLLGELLSRHEKNCVIVCGPHVVVGKGRELLREFSKCHAVICVGREMAMIEKYLDLKNQERLTDLIQEMHSIHHRVSNFEYYNLAERWRSAAPSLPEEKLRKVFPNRIFRRRSFETLQNTKNGLTCFLNVALGLNAAEGIFHTLHPPDPEIRPNTVALSIPMDLVESPHVNLTDLECGHDAVEIVMDVALSDLSASTACDTIGRSLAVVRRHLSLPVICHFSLDSVDNTQLTQDVMTAYFGLLHLGLRFAPEFLTVDLRSPDEEIRGLVESRGRTKIIGNLYDRSAHDGFWTGAKPDQIYGRATELGCNVLRLCTLALSTSDNFSCLAFMSRMNNNPNGIPTIAYNVGTLGSLSSAFNSSLTPVTHPALQADEFATELKAASPTAPSSTACETQQILYATHTLNALEFYVFGSDVKYSLSPALHNAGFKACWTPHTYETRQCDSLESVRTLMQDSRFGGASVSMPFKREIVSLVDSLSPSAKEIGAVNTLLPIRHLDGQHVSSHPFSKAQRNRAGPIKALHGANTDWMGIYACISRYISPANAPSPRTTGVVIGAGGIARAAIYAMARLGVSSIFILNRTLENAETLAKHYNSKIESSSDLRDPTTTSSSTSKGVKPIVRILNPRDEVWPEKYSYPSIIVYTIPTRHAGKAGHREMQVPEHWLQNPTGGLLVDVSYHDFEPAMSQPIQETERRGWVTIDPIEVFFEQGCAQFELFTGTPAPRSAMWESCLQQYSQNVLKHVDHQ</sequence>
<dbReference type="Pfam" id="PF18317">
    <property type="entry name" value="SDH_C"/>
    <property type="match status" value="1"/>
</dbReference>
<comment type="similarity">
    <text evidence="2">In the N-terminal section; belongs to the shikimate kinase family.</text>
</comment>
<name>A0AA38WX32_9EURO</name>
<dbReference type="InterPro" id="IPR027417">
    <property type="entry name" value="P-loop_NTPase"/>
</dbReference>
<evidence type="ECO:0000313" key="7">
    <source>
        <dbReference type="EMBL" id="KAJ9602729.1"/>
    </source>
</evidence>
<dbReference type="AlphaFoldDB" id="A0AA38WX32"/>
<feature type="region of interest" description="Disordered" evidence="3">
    <location>
        <begin position="730"/>
        <end position="750"/>
    </location>
</feature>
<gene>
    <name evidence="7" type="ORF">H2200_012923</name>
</gene>
<dbReference type="InterPro" id="IPR046346">
    <property type="entry name" value="Aminoacid_DH-like_N_sf"/>
</dbReference>
<evidence type="ECO:0000256" key="1">
    <source>
        <dbReference type="ARBA" id="ARBA00006477"/>
    </source>
</evidence>
<feature type="domain" description="Quinate/shikimate 5-dehydrogenase/glutamyl-tRNA reductase" evidence="4">
    <location>
        <begin position="688"/>
        <end position="732"/>
    </location>
</feature>
<dbReference type="SUPFAM" id="SSF53223">
    <property type="entry name" value="Aminoacid dehydrogenase-like, N-terminal domain"/>
    <property type="match status" value="1"/>
</dbReference>
<dbReference type="Gene3D" id="3.20.20.70">
    <property type="entry name" value="Aldolase class I"/>
    <property type="match status" value="1"/>
</dbReference>
<dbReference type="Proteomes" id="UP001172673">
    <property type="component" value="Unassembled WGS sequence"/>
</dbReference>
<comment type="caution">
    <text evidence="7">The sequence shown here is derived from an EMBL/GenBank/DDBJ whole genome shotgun (WGS) entry which is preliminary data.</text>
</comment>
<dbReference type="InterPro" id="IPR022893">
    <property type="entry name" value="Shikimate_DH_fam"/>
</dbReference>
<protein>
    <recommendedName>
        <fullName evidence="9">Quinate repressor protein</fullName>
    </recommendedName>
</protein>
<feature type="domain" description="SDH C-terminal" evidence="6">
    <location>
        <begin position="839"/>
        <end position="865"/>
    </location>
</feature>
<accession>A0AA38WX32</accession>
<dbReference type="InterPro" id="IPR001381">
    <property type="entry name" value="DHquinase_I"/>
</dbReference>
<dbReference type="Pfam" id="PF08501">
    <property type="entry name" value="Shikimate_dh_N"/>
    <property type="match status" value="1"/>
</dbReference>
<dbReference type="SUPFAM" id="SSF52540">
    <property type="entry name" value="P-loop containing nucleoside triphosphate hydrolases"/>
    <property type="match status" value="1"/>
</dbReference>